<gene>
    <name evidence="1" type="ORF">IQ10_00914</name>
</gene>
<name>A0A562QR26_9BACI</name>
<evidence type="ECO:0000313" key="2">
    <source>
        <dbReference type="Proteomes" id="UP000315711"/>
    </source>
</evidence>
<dbReference type="AlphaFoldDB" id="A0A562QR26"/>
<protein>
    <submittedName>
        <fullName evidence="1">Uncharacterized protein</fullName>
    </submittedName>
</protein>
<dbReference type="Proteomes" id="UP000315711">
    <property type="component" value="Unassembled WGS sequence"/>
</dbReference>
<reference evidence="1 2" key="1">
    <citation type="journal article" date="2015" name="Stand. Genomic Sci.">
        <title>Genomic Encyclopedia of Bacterial and Archaeal Type Strains, Phase III: the genomes of soil and plant-associated and newly described type strains.</title>
        <authorList>
            <person name="Whitman W.B."/>
            <person name="Woyke T."/>
            <person name="Klenk H.P."/>
            <person name="Zhou Y."/>
            <person name="Lilburn T.G."/>
            <person name="Beck B.J."/>
            <person name="De Vos P."/>
            <person name="Vandamme P."/>
            <person name="Eisen J.A."/>
            <person name="Garrity G."/>
            <person name="Hugenholtz P."/>
            <person name="Kyrpides N.C."/>
        </authorList>
    </citation>
    <scope>NUCLEOTIDE SEQUENCE [LARGE SCALE GENOMIC DNA]</scope>
    <source>
        <strain evidence="1 2">CGMCC 1.10116</strain>
    </source>
</reference>
<proteinExistence type="predicted"/>
<accession>A0A562QR26</accession>
<keyword evidence="2" id="KW-1185">Reference proteome</keyword>
<dbReference type="RefSeq" id="WP_144449275.1">
    <property type="nucleotide sequence ID" value="NZ_VLKZ01000002.1"/>
</dbReference>
<evidence type="ECO:0000313" key="1">
    <source>
        <dbReference type="EMBL" id="TWI59201.1"/>
    </source>
</evidence>
<sequence length="70" mass="8268">MTKQWFLIFALFVGLTSFTLWYQQEARVVAPIEEPDENNQDKRDLPTHLIYIREGTGDFLEKNIGDVDFF</sequence>
<comment type="caution">
    <text evidence="1">The sequence shown here is derived from an EMBL/GenBank/DDBJ whole genome shotgun (WGS) entry which is preliminary data.</text>
</comment>
<organism evidence="1 2">
    <name type="scientific">Halalkalibacter nanhaiisediminis</name>
    <dbReference type="NCBI Taxonomy" id="688079"/>
    <lineage>
        <taxon>Bacteria</taxon>
        <taxon>Bacillati</taxon>
        <taxon>Bacillota</taxon>
        <taxon>Bacilli</taxon>
        <taxon>Bacillales</taxon>
        <taxon>Bacillaceae</taxon>
        <taxon>Halalkalibacter</taxon>
    </lineage>
</organism>
<dbReference type="EMBL" id="VLKZ01000002">
    <property type="protein sequence ID" value="TWI59201.1"/>
    <property type="molecule type" value="Genomic_DNA"/>
</dbReference>